<sequence>MKGFDRVARLYRWAEYATFGPILSRCRLEFLSTATDAQLALVLGDGDGRFTAALIGSSPQIVVDAVDQSTEMLRLLSARCDSERVHTHCIDAMRFDVRGPYDLIATHFFLDCLSTSDVHTLSLRIAASSAPKALWLISDFNIPTGVMHWPARMLIRFLYLAFRILAGLRIQQLPAWRRALGEAGFQCLGSVPRLGGILIAEMWELQPPVRIR</sequence>
<accession>E8V5V9</accession>
<dbReference type="RefSeq" id="WP_013569508.1">
    <property type="nucleotide sequence ID" value="NC_014963.1"/>
</dbReference>
<proteinExistence type="predicted"/>
<dbReference type="InterPro" id="IPR041698">
    <property type="entry name" value="Methyltransf_25"/>
</dbReference>
<name>E8V5V9_TERSS</name>
<dbReference type="EMBL" id="CP002467">
    <property type="protein sequence ID" value="ADV83777.1"/>
    <property type="molecule type" value="Genomic_DNA"/>
</dbReference>
<dbReference type="InterPro" id="IPR029063">
    <property type="entry name" value="SAM-dependent_MTases_sf"/>
</dbReference>
<dbReference type="AlphaFoldDB" id="E8V5V9"/>
<dbReference type="eggNOG" id="COG2226">
    <property type="taxonomic scope" value="Bacteria"/>
</dbReference>
<keyword evidence="3" id="KW-1185">Reference proteome</keyword>
<evidence type="ECO:0000313" key="3">
    <source>
        <dbReference type="Proteomes" id="UP000006844"/>
    </source>
</evidence>
<dbReference type="Gene3D" id="3.40.50.150">
    <property type="entry name" value="Vaccinia Virus protein VP39"/>
    <property type="match status" value="1"/>
</dbReference>
<gene>
    <name evidence="2" type="ordered locus">AciPR4_3018</name>
</gene>
<dbReference type="KEGG" id="tsa:AciPR4_3018"/>
<organism evidence="2 3">
    <name type="scientific">Terriglobus saanensis (strain ATCC BAA-1853 / DSM 23119 / SP1PR4)</name>
    <dbReference type="NCBI Taxonomy" id="401053"/>
    <lineage>
        <taxon>Bacteria</taxon>
        <taxon>Pseudomonadati</taxon>
        <taxon>Acidobacteriota</taxon>
        <taxon>Terriglobia</taxon>
        <taxon>Terriglobales</taxon>
        <taxon>Acidobacteriaceae</taxon>
        <taxon>Terriglobus</taxon>
    </lineage>
</organism>
<reference evidence="2 3" key="1">
    <citation type="journal article" date="2012" name="Stand. Genomic Sci.">
        <title>Complete genome sequence of Terriglobus saanensis type strain SP1PR4(T), an Acidobacteria from tundra soil.</title>
        <authorList>
            <person name="Rawat S.R."/>
            <person name="Mannisto M.K."/>
            <person name="Starovoytov V."/>
            <person name="Goodwin L."/>
            <person name="Nolan M."/>
            <person name="Hauser L."/>
            <person name="Land M."/>
            <person name="Davenport K.W."/>
            <person name="Woyke T."/>
            <person name="Haggblom M.M."/>
        </authorList>
    </citation>
    <scope>NUCLEOTIDE SEQUENCE</scope>
    <source>
        <strain evidence="3">ATCC BAA-1853 / DSM 23119 / SP1PR4</strain>
    </source>
</reference>
<dbReference type="HOGENOM" id="CLU_099465_0_0_0"/>
<protein>
    <recommendedName>
        <fullName evidence="1">Methyltransferase domain-containing protein</fullName>
    </recommendedName>
</protein>
<dbReference type="SUPFAM" id="SSF53335">
    <property type="entry name" value="S-adenosyl-L-methionine-dependent methyltransferases"/>
    <property type="match status" value="1"/>
</dbReference>
<dbReference type="OrthoDB" id="117239at2"/>
<dbReference type="STRING" id="401053.AciPR4_3018"/>
<dbReference type="Proteomes" id="UP000006844">
    <property type="component" value="Chromosome"/>
</dbReference>
<evidence type="ECO:0000259" key="1">
    <source>
        <dbReference type="Pfam" id="PF13649"/>
    </source>
</evidence>
<dbReference type="Pfam" id="PF13649">
    <property type="entry name" value="Methyltransf_25"/>
    <property type="match status" value="1"/>
</dbReference>
<feature type="domain" description="Methyltransferase" evidence="1">
    <location>
        <begin position="41"/>
        <end position="122"/>
    </location>
</feature>
<evidence type="ECO:0000313" key="2">
    <source>
        <dbReference type="EMBL" id="ADV83777.1"/>
    </source>
</evidence>